<dbReference type="RefSeq" id="WP_174653306.1">
    <property type="nucleotide sequence ID" value="NZ_JAKRVX010000004.1"/>
</dbReference>
<feature type="transmembrane region" description="Helical" evidence="1">
    <location>
        <begin position="38"/>
        <end position="59"/>
    </location>
</feature>
<gene>
    <name evidence="3" type="ORF">AArcSt2_11310</name>
</gene>
<keyword evidence="4" id="KW-1185">Reference proteome</keyword>
<name>A0AAE3FYS8_9EURY</name>
<dbReference type="EMBL" id="JAKRVX010000004">
    <property type="protein sequence ID" value="MCL9817533.1"/>
    <property type="molecule type" value="Genomic_DNA"/>
</dbReference>
<evidence type="ECO:0000259" key="2">
    <source>
        <dbReference type="Pfam" id="PF26514"/>
    </source>
</evidence>
<dbReference type="AlphaFoldDB" id="A0AAE3FYS8"/>
<organism evidence="3 4">
    <name type="scientific">Natronocalculus amylovorans</name>
    <dbReference type="NCBI Taxonomy" id="2917812"/>
    <lineage>
        <taxon>Archaea</taxon>
        <taxon>Methanobacteriati</taxon>
        <taxon>Methanobacteriota</taxon>
        <taxon>Stenosarchaea group</taxon>
        <taxon>Halobacteria</taxon>
        <taxon>Halobacteriales</taxon>
        <taxon>Haloferacaceae</taxon>
        <taxon>Natronocalculus</taxon>
    </lineage>
</organism>
<keyword evidence="1" id="KW-0472">Membrane</keyword>
<evidence type="ECO:0000313" key="4">
    <source>
        <dbReference type="Proteomes" id="UP001203207"/>
    </source>
</evidence>
<dbReference type="Proteomes" id="UP001203207">
    <property type="component" value="Unassembled WGS sequence"/>
</dbReference>
<proteinExistence type="predicted"/>
<sequence length="175" mass="18944">MRSPIRQYAQFLLVMTAVSIVCTTSVAAQQPALSPREFSLFTEFLVAAVFSAVVSTGLVKITPAFTRDSIDLIRSELLSTLWYGLAISLALIIVCLILFITVFGILLAIPLILVAAIYAHLGYLMLARQFTKSWTWAIVIASILSGVFTIVPIVGPIVGSILAMLGIGATYQHVR</sequence>
<protein>
    <recommendedName>
        <fullName evidence="2">DUF8173 domain-containing protein</fullName>
    </recommendedName>
</protein>
<evidence type="ECO:0000313" key="3">
    <source>
        <dbReference type="EMBL" id="MCL9817533.1"/>
    </source>
</evidence>
<feature type="transmembrane region" description="Helical" evidence="1">
    <location>
        <begin position="133"/>
        <end position="151"/>
    </location>
</feature>
<accession>A0AAE3FYS8</accession>
<feature type="domain" description="DUF8173" evidence="2">
    <location>
        <begin position="15"/>
        <end position="174"/>
    </location>
</feature>
<keyword evidence="1" id="KW-1133">Transmembrane helix</keyword>
<reference evidence="3" key="1">
    <citation type="journal article" date="2022" name="Syst. Appl. Microbiol.">
        <title>Natronocalculus amylovorans gen. nov., sp. nov., and Natranaeroarchaeum aerophilus sp. nov., dominant culturable amylolytic natronoarchaea from hypersaline soda lakes in southwestern Siberia.</title>
        <authorList>
            <person name="Sorokin D.Y."/>
            <person name="Elcheninov A.G."/>
            <person name="Khizhniak T.V."/>
            <person name="Koenen M."/>
            <person name="Bale N.J."/>
            <person name="Damste J.S.S."/>
            <person name="Kublanov I.V."/>
        </authorList>
    </citation>
    <scope>NUCLEOTIDE SEQUENCE</scope>
    <source>
        <strain evidence="3">AArc-St2</strain>
    </source>
</reference>
<comment type="caution">
    <text evidence="3">The sequence shown here is derived from an EMBL/GenBank/DDBJ whole genome shotgun (WGS) entry which is preliminary data.</text>
</comment>
<feature type="transmembrane region" description="Helical" evidence="1">
    <location>
        <begin position="80"/>
        <end position="99"/>
    </location>
</feature>
<dbReference type="Pfam" id="PF26514">
    <property type="entry name" value="DUF8173"/>
    <property type="match status" value="1"/>
</dbReference>
<evidence type="ECO:0000256" key="1">
    <source>
        <dbReference type="SAM" id="Phobius"/>
    </source>
</evidence>
<dbReference type="InterPro" id="IPR058486">
    <property type="entry name" value="DUF8173"/>
</dbReference>
<feature type="transmembrane region" description="Helical" evidence="1">
    <location>
        <begin position="105"/>
        <end position="126"/>
    </location>
</feature>
<reference evidence="3" key="2">
    <citation type="submission" date="2022-02" db="EMBL/GenBank/DDBJ databases">
        <authorList>
            <person name="Elcheninov A.G."/>
            <person name="Sorokin D.Y."/>
            <person name="Kublanov I.V."/>
        </authorList>
    </citation>
    <scope>NUCLEOTIDE SEQUENCE</scope>
    <source>
        <strain evidence="3">AArc-St2</strain>
    </source>
</reference>
<keyword evidence="1" id="KW-0812">Transmembrane</keyword>